<dbReference type="Proteomes" id="UP000657177">
    <property type="component" value="Unassembled WGS sequence"/>
</dbReference>
<dbReference type="PIRSF" id="PIRSF006728">
    <property type="entry name" value="CinA"/>
    <property type="match status" value="1"/>
</dbReference>
<proteinExistence type="inferred from homology"/>
<dbReference type="Gene3D" id="3.30.70.2860">
    <property type="match status" value="1"/>
</dbReference>
<dbReference type="InterPro" id="IPR036653">
    <property type="entry name" value="CinA-like_C"/>
</dbReference>
<dbReference type="SUPFAM" id="SSF53218">
    <property type="entry name" value="Molybdenum cofactor biosynthesis proteins"/>
    <property type="match status" value="1"/>
</dbReference>
<dbReference type="AlphaFoldDB" id="A0A8J6LJ57"/>
<dbReference type="Pfam" id="PF02464">
    <property type="entry name" value="CinA"/>
    <property type="match status" value="1"/>
</dbReference>
<keyword evidence="5" id="KW-1185">Reference proteome</keyword>
<dbReference type="CDD" id="cd00885">
    <property type="entry name" value="cinA"/>
    <property type="match status" value="1"/>
</dbReference>
<feature type="coiled-coil region" evidence="2">
    <location>
        <begin position="220"/>
        <end position="247"/>
    </location>
</feature>
<organism evidence="4 5">
    <name type="scientific">Capillibacterium thermochitinicola</name>
    <dbReference type="NCBI Taxonomy" id="2699427"/>
    <lineage>
        <taxon>Bacteria</taxon>
        <taxon>Bacillati</taxon>
        <taxon>Bacillota</taxon>
        <taxon>Capillibacterium</taxon>
    </lineage>
</organism>
<dbReference type="InterPro" id="IPR001453">
    <property type="entry name" value="MoaB/Mog_dom"/>
</dbReference>
<evidence type="ECO:0000256" key="1">
    <source>
        <dbReference type="HAMAP-Rule" id="MF_00226"/>
    </source>
</evidence>
<keyword evidence="2" id="KW-0175">Coiled coil</keyword>
<dbReference type="HAMAP" id="MF_00226_B">
    <property type="entry name" value="CinA_B"/>
    <property type="match status" value="1"/>
</dbReference>
<dbReference type="PANTHER" id="PTHR13939">
    <property type="entry name" value="NICOTINAMIDE-NUCLEOTIDE AMIDOHYDROLASE PNCC"/>
    <property type="match status" value="1"/>
</dbReference>
<protein>
    <recommendedName>
        <fullName evidence="1">Putative competence-damage inducible protein</fullName>
    </recommendedName>
</protein>
<comment type="similarity">
    <text evidence="1">Belongs to the CinA family.</text>
</comment>
<accession>A0A8J6LJ57</accession>
<evidence type="ECO:0000313" key="5">
    <source>
        <dbReference type="Proteomes" id="UP000657177"/>
    </source>
</evidence>
<feature type="domain" description="MoaB/Mog" evidence="3">
    <location>
        <begin position="4"/>
        <end position="170"/>
    </location>
</feature>
<comment type="caution">
    <text evidence="4">The sequence shown here is derived from an EMBL/GenBank/DDBJ whole genome shotgun (WGS) entry which is preliminary data.</text>
</comment>
<gene>
    <name evidence="1" type="primary">cinA</name>
    <name evidence="4" type="ORF">G5B42_07875</name>
</gene>
<dbReference type="SMART" id="SM00852">
    <property type="entry name" value="MoCF_biosynth"/>
    <property type="match status" value="1"/>
</dbReference>
<reference evidence="4" key="1">
    <citation type="submission" date="2020-06" db="EMBL/GenBank/DDBJ databases">
        <title>Novel chitinolytic bacterium.</title>
        <authorList>
            <person name="Ungkulpasvich U."/>
            <person name="Kosugi A."/>
            <person name="Uke A."/>
        </authorList>
    </citation>
    <scope>NUCLEOTIDE SEQUENCE</scope>
    <source>
        <strain evidence="4">UUS1-1</strain>
    </source>
</reference>
<sequence length="413" mass="43926">MRAEIISVGTELLLGEIVDTNAAFLSQELAALGIELYHRTTVGDNAGRLKQALTEALARVDLVITSGGLGPTDDDLTKETVAEVLGLPLVLHQPSLAWIEEYFAKTGRCMPENNYKQALIPAGGEALPNRKGTAPGVSVRKEGKWVICLPGPPQELCPMFREYVRPLLAAESRGVIRSRVLRLCGIGESALAKEIADLLANQTNPTLAPLASEGEVRLRITAFAESVAKAEAAIADLEQKLRARLGQMIYGVDDETLEAVVVGLLRQRGETLAVAESCTGGLLANRITDVPGASTVFDRGVVVYSNRAKEELLGVPAAVIEQVGAVSPEVATLMARGVRDRTGSDWGIGITGIAGPGGGTAEKPVGLVYFALAGPGVNLVREARFTGDRQQIKRRTTQAVLDLLRRTLLAARE</sequence>
<evidence type="ECO:0000256" key="2">
    <source>
        <dbReference type="SAM" id="Coils"/>
    </source>
</evidence>
<dbReference type="NCBIfam" id="TIGR00199">
    <property type="entry name" value="PncC_domain"/>
    <property type="match status" value="1"/>
</dbReference>
<name>A0A8J6LJ57_9FIRM</name>
<dbReference type="RefSeq" id="WP_181340005.1">
    <property type="nucleotide sequence ID" value="NZ_JAAKDE010000015.1"/>
</dbReference>
<dbReference type="PANTHER" id="PTHR13939:SF0">
    <property type="entry name" value="NMN AMIDOHYDROLASE-LIKE PROTEIN YFAY"/>
    <property type="match status" value="1"/>
</dbReference>
<dbReference type="InterPro" id="IPR036425">
    <property type="entry name" value="MoaB/Mog-like_dom_sf"/>
</dbReference>
<dbReference type="NCBIfam" id="TIGR00177">
    <property type="entry name" value="molyb_syn"/>
    <property type="match status" value="1"/>
</dbReference>
<dbReference type="Pfam" id="PF18146">
    <property type="entry name" value="CinA_KH"/>
    <property type="match status" value="1"/>
</dbReference>
<dbReference type="InterPro" id="IPR008136">
    <property type="entry name" value="CinA_C"/>
</dbReference>
<evidence type="ECO:0000259" key="3">
    <source>
        <dbReference type="SMART" id="SM00852"/>
    </source>
</evidence>
<dbReference type="NCBIfam" id="NF001813">
    <property type="entry name" value="PRK00549.1"/>
    <property type="match status" value="1"/>
</dbReference>
<dbReference type="Gene3D" id="3.90.950.20">
    <property type="entry name" value="CinA-like"/>
    <property type="match status" value="1"/>
</dbReference>
<dbReference type="Gene3D" id="3.40.980.10">
    <property type="entry name" value="MoaB/Mog-like domain"/>
    <property type="match status" value="1"/>
</dbReference>
<dbReference type="SUPFAM" id="SSF142433">
    <property type="entry name" value="CinA-like"/>
    <property type="match status" value="1"/>
</dbReference>
<dbReference type="NCBIfam" id="TIGR00200">
    <property type="entry name" value="cinA_nterm"/>
    <property type="match status" value="1"/>
</dbReference>
<dbReference type="InterPro" id="IPR008135">
    <property type="entry name" value="Competence-induced_CinA"/>
</dbReference>
<evidence type="ECO:0000313" key="4">
    <source>
        <dbReference type="EMBL" id="MBA2133456.1"/>
    </source>
</evidence>
<dbReference type="InterPro" id="IPR050101">
    <property type="entry name" value="CinA"/>
</dbReference>
<dbReference type="Pfam" id="PF00994">
    <property type="entry name" value="MoCF_biosynth"/>
    <property type="match status" value="1"/>
</dbReference>
<dbReference type="InterPro" id="IPR041424">
    <property type="entry name" value="CinA_KH"/>
</dbReference>
<dbReference type="EMBL" id="JAAKDE010000015">
    <property type="protein sequence ID" value="MBA2133456.1"/>
    <property type="molecule type" value="Genomic_DNA"/>
</dbReference>